<feature type="transmembrane region" description="Helical" evidence="10">
    <location>
        <begin position="38"/>
        <end position="60"/>
    </location>
</feature>
<proteinExistence type="inferred from homology"/>
<comment type="caution">
    <text evidence="12">The sequence shown here is derived from an EMBL/GenBank/DDBJ whole genome shotgun (WGS) entry which is preliminary data.</text>
</comment>
<feature type="domain" description="ABC transmembrane type-1" evidence="11">
    <location>
        <begin position="101"/>
        <end position="290"/>
    </location>
</feature>
<keyword evidence="7 10" id="KW-1133">Transmembrane helix</keyword>
<accession>A0A9D1KN71</accession>
<dbReference type="GO" id="GO:0055085">
    <property type="term" value="P:transmembrane transport"/>
    <property type="evidence" value="ECO:0007669"/>
    <property type="project" value="InterPro"/>
</dbReference>
<feature type="transmembrane region" description="Helical" evidence="10">
    <location>
        <begin position="104"/>
        <end position="128"/>
    </location>
</feature>
<dbReference type="CDD" id="cd06261">
    <property type="entry name" value="TM_PBP2"/>
    <property type="match status" value="1"/>
</dbReference>
<evidence type="ECO:0000256" key="6">
    <source>
        <dbReference type="ARBA" id="ARBA00022927"/>
    </source>
</evidence>
<keyword evidence="3" id="KW-1003">Cell membrane</keyword>
<organism evidence="12 13">
    <name type="scientific">Candidatus Avipropionibacterium avicola</name>
    <dbReference type="NCBI Taxonomy" id="2840701"/>
    <lineage>
        <taxon>Bacteria</taxon>
        <taxon>Bacillati</taxon>
        <taxon>Actinomycetota</taxon>
        <taxon>Actinomycetes</taxon>
        <taxon>Propionibacteriales</taxon>
        <taxon>Propionibacteriaceae</taxon>
        <taxon>Propionibacteriaceae incertae sedis</taxon>
        <taxon>Candidatus Avipropionibacterium</taxon>
    </lineage>
</organism>
<sequence>MADIQEAPAADTVATEAVRERPRSELARMWSRFRKNKIAVVSLAFVAILVITAIIAPLIIPHDPTAQDLRNRFLPSFTDASHPLGTDTLGRDILSRLVMSLRTALVIGFGAEAIALFTAIVIGMAAGYRGGRTDEVLMAFNDIMYAFPSYLLTVILVVVMGRSTGAVILAISIGSWVGQARLARAQTLKIKSFGYVEAGRSMGAGGITTTLRYILPNALGPLLVATSFGIPAAIAAEAGLAILGLGVAPPTPSWGGMIIDGYHDVIGRPFLIIWPLLLFGLTLLAFTFVGDGLRDAFDTSEEDR</sequence>
<gene>
    <name evidence="12" type="ORF">IAA98_12490</name>
</gene>
<dbReference type="GO" id="GO:0015833">
    <property type="term" value="P:peptide transport"/>
    <property type="evidence" value="ECO:0007669"/>
    <property type="project" value="UniProtKB-KW"/>
</dbReference>
<dbReference type="PROSITE" id="PS50928">
    <property type="entry name" value="ABC_TM1"/>
    <property type="match status" value="1"/>
</dbReference>
<evidence type="ECO:0000256" key="9">
    <source>
        <dbReference type="ARBA" id="ARBA00024202"/>
    </source>
</evidence>
<dbReference type="InterPro" id="IPR050366">
    <property type="entry name" value="BP-dependent_transpt_permease"/>
</dbReference>
<feature type="transmembrane region" description="Helical" evidence="10">
    <location>
        <begin position="222"/>
        <end position="248"/>
    </location>
</feature>
<dbReference type="Pfam" id="PF12911">
    <property type="entry name" value="OppC_N"/>
    <property type="match status" value="1"/>
</dbReference>
<dbReference type="PANTHER" id="PTHR43386">
    <property type="entry name" value="OLIGOPEPTIDE TRANSPORT SYSTEM PERMEASE PROTEIN APPC"/>
    <property type="match status" value="1"/>
</dbReference>
<keyword evidence="6" id="KW-0653">Protein transport</keyword>
<dbReference type="PANTHER" id="PTHR43386:SF24">
    <property type="entry name" value="OLIGOPEPTIDE TRANSPORT SYSTEM PERMEASE PROTEIN AMID"/>
    <property type="match status" value="1"/>
</dbReference>
<keyword evidence="2 10" id="KW-0813">Transport</keyword>
<evidence type="ECO:0000256" key="4">
    <source>
        <dbReference type="ARBA" id="ARBA00022692"/>
    </source>
</evidence>
<evidence type="ECO:0000256" key="2">
    <source>
        <dbReference type="ARBA" id="ARBA00022448"/>
    </source>
</evidence>
<dbReference type="AlphaFoldDB" id="A0A9D1KN71"/>
<name>A0A9D1KN71_9ACTN</name>
<dbReference type="InterPro" id="IPR035906">
    <property type="entry name" value="MetI-like_sf"/>
</dbReference>
<dbReference type="GO" id="GO:0015031">
    <property type="term" value="P:protein transport"/>
    <property type="evidence" value="ECO:0007669"/>
    <property type="project" value="UniProtKB-KW"/>
</dbReference>
<protein>
    <submittedName>
        <fullName evidence="12">ABC transporter permease</fullName>
    </submittedName>
</protein>
<dbReference type="Pfam" id="PF00528">
    <property type="entry name" value="BPD_transp_1"/>
    <property type="match status" value="1"/>
</dbReference>
<dbReference type="SUPFAM" id="SSF161098">
    <property type="entry name" value="MetI-like"/>
    <property type="match status" value="1"/>
</dbReference>
<evidence type="ECO:0000256" key="8">
    <source>
        <dbReference type="ARBA" id="ARBA00023136"/>
    </source>
</evidence>
<evidence type="ECO:0000313" key="12">
    <source>
        <dbReference type="EMBL" id="HIT76395.1"/>
    </source>
</evidence>
<evidence type="ECO:0000256" key="7">
    <source>
        <dbReference type="ARBA" id="ARBA00022989"/>
    </source>
</evidence>
<reference evidence="12" key="1">
    <citation type="submission" date="2020-10" db="EMBL/GenBank/DDBJ databases">
        <authorList>
            <person name="Gilroy R."/>
        </authorList>
    </citation>
    <scope>NUCLEOTIDE SEQUENCE</scope>
    <source>
        <strain evidence="12">ChiGjej1B1-24693</strain>
    </source>
</reference>
<feature type="transmembrane region" description="Helical" evidence="10">
    <location>
        <begin position="149"/>
        <end position="173"/>
    </location>
</feature>
<evidence type="ECO:0000256" key="10">
    <source>
        <dbReference type="RuleBase" id="RU363032"/>
    </source>
</evidence>
<evidence type="ECO:0000259" key="11">
    <source>
        <dbReference type="PROSITE" id="PS50928"/>
    </source>
</evidence>
<feature type="transmembrane region" description="Helical" evidence="10">
    <location>
        <begin position="269"/>
        <end position="289"/>
    </location>
</feature>
<evidence type="ECO:0000256" key="3">
    <source>
        <dbReference type="ARBA" id="ARBA00022475"/>
    </source>
</evidence>
<dbReference type="GO" id="GO:0005886">
    <property type="term" value="C:plasma membrane"/>
    <property type="evidence" value="ECO:0007669"/>
    <property type="project" value="UniProtKB-SubCell"/>
</dbReference>
<comment type="subcellular location">
    <subcellularLocation>
        <location evidence="1 10">Cell membrane</location>
        <topology evidence="1 10">Multi-pass membrane protein</topology>
    </subcellularLocation>
</comment>
<dbReference type="InterPro" id="IPR025966">
    <property type="entry name" value="OppC_N"/>
</dbReference>
<evidence type="ECO:0000256" key="5">
    <source>
        <dbReference type="ARBA" id="ARBA00022856"/>
    </source>
</evidence>
<dbReference type="InterPro" id="IPR000515">
    <property type="entry name" value="MetI-like"/>
</dbReference>
<dbReference type="EMBL" id="DVLP01000367">
    <property type="protein sequence ID" value="HIT76395.1"/>
    <property type="molecule type" value="Genomic_DNA"/>
</dbReference>
<comment type="similarity">
    <text evidence="9">Belongs to the binding-protein-dependent transport system permease family. OppBC subfamily.</text>
</comment>
<evidence type="ECO:0000256" key="1">
    <source>
        <dbReference type="ARBA" id="ARBA00004651"/>
    </source>
</evidence>
<keyword evidence="5" id="KW-0571">Peptide transport</keyword>
<evidence type="ECO:0000313" key="13">
    <source>
        <dbReference type="Proteomes" id="UP000886842"/>
    </source>
</evidence>
<dbReference type="Gene3D" id="1.10.3720.10">
    <property type="entry name" value="MetI-like"/>
    <property type="match status" value="1"/>
</dbReference>
<keyword evidence="8 10" id="KW-0472">Membrane</keyword>
<keyword evidence="4 10" id="KW-0812">Transmembrane</keyword>
<reference evidence="12" key="2">
    <citation type="journal article" date="2021" name="PeerJ">
        <title>Extensive microbial diversity within the chicken gut microbiome revealed by metagenomics and culture.</title>
        <authorList>
            <person name="Gilroy R."/>
            <person name="Ravi A."/>
            <person name="Getino M."/>
            <person name="Pursley I."/>
            <person name="Horton D.L."/>
            <person name="Alikhan N.F."/>
            <person name="Baker D."/>
            <person name="Gharbi K."/>
            <person name="Hall N."/>
            <person name="Watson M."/>
            <person name="Adriaenssens E.M."/>
            <person name="Foster-Nyarko E."/>
            <person name="Jarju S."/>
            <person name="Secka A."/>
            <person name="Antonio M."/>
            <person name="Oren A."/>
            <person name="Chaudhuri R.R."/>
            <person name="La Ragione R."/>
            <person name="Hildebrand F."/>
            <person name="Pallen M.J."/>
        </authorList>
    </citation>
    <scope>NUCLEOTIDE SEQUENCE</scope>
    <source>
        <strain evidence="12">ChiGjej1B1-24693</strain>
    </source>
</reference>
<dbReference type="Proteomes" id="UP000886842">
    <property type="component" value="Unassembled WGS sequence"/>
</dbReference>